<name>A0A110B3W7_9SPHI</name>
<dbReference type="Proteomes" id="UP000218263">
    <property type="component" value="Chromosome"/>
</dbReference>
<evidence type="ECO:0000313" key="2">
    <source>
        <dbReference type="Proteomes" id="UP000218263"/>
    </source>
</evidence>
<proteinExistence type="predicted"/>
<keyword evidence="2" id="KW-1185">Reference proteome</keyword>
<gene>
    <name evidence="1" type="ORF">MgSA37_03823</name>
</gene>
<accession>A0A110B3W7</accession>
<dbReference type="AlphaFoldDB" id="A0A110B3W7"/>
<evidence type="ECO:0000313" key="1">
    <source>
        <dbReference type="EMBL" id="BAU55632.1"/>
    </source>
</evidence>
<reference evidence="1 2" key="1">
    <citation type="submission" date="2015-12" db="EMBL/GenBank/DDBJ databases">
        <title>Genome sequence of Mucilaginibacter gotjawali.</title>
        <authorList>
            <person name="Lee J.S."/>
            <person name="Lee K.C."/>
            <person name="Kim K.K."/>
            <person name="Lee B.W."/>
        </authorList>
    </citation>
    <scope>NUCLEOTIDE SEQUENCE [LARGE SCALE GENOMIC DNA]</scope>
    <source>
        <strain evidence="1 2">SA3-7</strain>
    </source>
</reference>
<dbReference type="KEGG" id="mgot:MgSA37_03823"/>
<dbReference type="RefSeq" id="WP_096354024.1">
    <property type="nucleotide sequence ID" value="NZ_AP017313.1"/>
</dbReference>
<organism evidence="1 2">
    <name type="scientific">Mucilaginibacter gotjawali</name>
    <dbReference type="NCBI Taxonomy" id="1550579"/>
    <lineage>
        <taxon>Bacteria</taxon>
        <taxon>Pseudomonadati</taxon>
        <taxon>Bacteroidota</taxon>
        <taxon>Sphingobacteriia</taxon>
        <taxon>Sphingobacteriales</taxon>
        <taxon>Sphingobacteriaceae</taxon>
        <taxon>Mucilaginibacter</taxon>
    </lineage>
</organism>
<protein>
    <submittedName>
        <fullName evidence="1">Uncharacterized protein</fullName>
    </submittedName>
</protein>
<dbReference type="OrthoDB" id="1048241at2"/>
<dbReference type="EMBL" id="AP017313">
    <property type="protein sequence ID" value="BAU55632.1"/>
    <property type="molecule type" value="Genomic_DNA"/>
</dbReference>
<sequence length="101" mass="10967">MARRYAIYKGLQKPLVYRGFKGKFIFWGVGALLAGLVLGGLTIALINMWLGALVLVGCIVGGLLYIANKQKNGLHSKSGDKAIYIHPSSLKKINRHGKTSI</sequence>